<evidence type="ECO:0000256" key="3">
    <source>
        <dbReference type="ARBA" id="ARBA00012485"/>
    </source>
</evidence>
<sequence length="571" mass="63519">MEAGSVSTAIALIVGCCVGGGLIIYAAIATYSRWTHRPSDCDYIAHLHGLKREDIEDESLEKAKWLCGVCRFANLKQNEYCMLCETKRGILLDVFATTTPSPIESCVVQYDQLNSLQAGAVSRKLWTRSLDIAGLAFWKANDVALGTQYVIESVYACDEMNLAINQLTDASAGKTLLGEMLPLWWFKHLRALSDLNFSLKYAWLLAHISSISMKYAQLKVYRDKIFDESLYILLHMQPAQLCTLTRVTMLGESGVDAGGIQREWYTVLTAAVFDPAKGLFVLATDFAYALNPTSATAYGPDHLLCYRAIGRLLGRAVLDGQVLPCRLALPLFKAILGTPLSLQDVRYLDTQTYSSLQYLLEHDVSELGLDFSAAMPATLEVVDLVPNGRQIAVTNDNKASYVDCMVRHLLFDRVAAQLTSLLKGVYEVLPQELLMPFDYKELELVLCGVAEVDVADWKASTSVSTTLRRSESLNWFWDVLEHDMSRDDRSKLLQFTTGSSRVPVQGFRGLTSYDGTLCPFSLQAVAYSVGVLPKAHSCFNRLDLPLYPTRALMHEALFALVEIENLEFTIV</sequence>
<feature type="transmembrane region" description="Helical" evidence="10">
    <location>
        <begin position="6"/>
        <end position="28"/>
    </location>
</feature>
<dbReference type="Gene3D" id="3.90.1750.10">
    <property type="entry name" value="Hect, E3 ligase catalytic domains"/>
    <property type="match status" value="1"/>
</dbReference>
<dbReference type="GO" id="GO:0061630">
    <property type="term" value="F:ubiquitin protein ligase activity"/>
    <property type="evidence" value="ECO:0007669"/>
    <property type="project" value="UniProtKB-EC"/>
</dbReference>
<dbReference type="SUPFAM" id="SSF56204">
    <property type="entry name" value="Hect, E3 ligase catalytic domain"/>
    <property type="match status" value="1"/>
</dbReference>
<evidence type="ECO:0000256" key="8">
    <source>
        <dbReference type="ARBA" id="ARBA00022833"/>
    </source>
</evidence>
<protein>
    <recommendedName>
        <fullName evidence="3">HECT-type E3 ubiquitin transferase</fullName>
        <ecNumber evidence="3">2.3.2.26</ecNumber>
    </recommendedName>
</protein>
<evidence type="ECO:0000256" key="2">
    <source>
        <dbReference type="ARBA" id="ARBA00004906"/>
    </source>
</evidence>
<keyword evidence="8" id="KW-0862">Zinc</keyword>
<evidence type="ECO:0000256" key="9">
    <source>
        <dbReference type="PROSITE-ProRule" id="PRU00104"/>
    </source>
</evidence>
<dbReference type="InParanoid" id="T0RSA9"/>
<dbReference type="Gene3D" id="3.30.2410.10">
    <property type="entry name" value="Hect, E3 ligase catalytic domain"/>
    <property type="match status" value="1"/>
</dbReference>
<dbReference type="GeneID" id="19950233"/>
<dbReference type="InterPro" id="IPR050409">
    <property type="entry name" value="E3_ubiq-protein_ligase"/>
</dbReference>
<dbReference type="SUPFAM" id="SSF90209">
    <property type="entry name" value="Ran binding protein zinc finger-like"/>
    <property type="match status" value="1"/>
</dbReference>
<dbReference type="EC" id="2.3.2.26" evidence="3"/>
<dbReference type="GO" id="GO:0016567">
    <property type="term" value="P:protein ubiquitination"/>
    <property type="evidence" value="ECO:0007669"/>
    <property type="project" value="TreeGrafter"/>
</dbReference>
<dbReference type="FunFam" id="3.30.2410.10:FF:000009">
    <property type="entry name" value="Probable E3 ubiquitin-protein ligase HECTD2"/>
    <property type="match status" value="1"/>
</dbReference>
<keyword evidence="10" id="KW-1133">Transmembrane helix</keyword>
<dbReference type="InterPro" id="IPR000569">
    <property type="entry name" value="HECT_dom"/>
</dbReference>
<dbReference type="RefSeq" id="XP_008613668.1">
    <property type="nucleotide sequence ID" value="XM_008615446.1"/>
</dbReference>
<dbReference type="PROSITE" id="PS01358">
    <property type="entry name" value="ZF_RANBP2_1"/>
    <property type="match status" value="1"/>
</dbReference>
<keyword evidence="5" id="KW-0479">Metal-binding</keyword>
<dbReference type="OrthoDB" id="73984at2759"/>
<keyword evidence="13" id="KW-1185">Reference proteome</keyword>
<keyword evidence="7 9" id="KW-0833">Ubl conjugation pathway</keyword>
<evidence type="ECO:0000313" key="13">
    <source>
        <dbReference type="Proteomes" id="UP000030762"/>
    </source>
</evidence>
<keyword evidence="10" id="KW-0812">Transmembrane</keyword>
<evidence type="ECO:0000256" key="1">
    <source>
        <dbReference type="ARBA" id="ARBA00000885"/>
    </source>
</evidence>
<dbReference type="Gene3D" id="3.30.2160.10">
    <property type="entry name" value="Hect, E3 ligase catalytic domain"/>
    <property type="match status" value="1"/>
</dbReference>
<dbReference type="PANTHER" id="PTHR11254:SF440">
    <property type="entry name" value="E3 UBIQUITIN-PROTEIN LIGASE NEDD-4"/>
    <property type="match status" value="1"/>
</dbReference>
<dbReference type="OMA" id="NIQQEPF"/>
<evidence type="ECO:0000256" key="10">
    <source>
        <dbReference type="SAM" id="Phobius"/>
    </source>
</evidence>
<evidence type="ECO:0000256" key="4">
    <source>
        <dbReference type="ARBA" id="ARBA00022679"/>
    </source>
</evidence>
<dbReference type="GO" id="GO:0008270">
    <property type="term" value="F:zinc ion binding"/>
    <property type="evidence" value="ECO:0007669"/>
    <property type="project" value="UniProtKB-KW"/>
</dbReference>
<dbReference type="Pfam" id="PF00632">
    <property type="entry name" value="HECT"/>
    <property type="match status" value="1"/>
</dbReference>
<evidence type="ECO:0000256" key="6">
    <source>
        <dbReference type="ARBA" id="ARBA00022771"/>
    </source>
</evidence>
<gene>
    <name evidence="12" type="ORF">SDRG_09506</name>
</gene>
<dbReference type="AlphaFoldDB" id="T0RSA9"/>
<dbReference type="InterPro" id="IPR001876">
    <property type="entry name" value="Znf_RanBP2"/>
</dbReference>
<dbReference type="PANTHER" id="PTHR11254">
    <property type="entry name" value="HECT DOMAIN UBIQUITIN-PROTEIN LIGASE"/>
    <property type="match status" value="1"/>
</dbReference>
<feature type="domain" description="HECT" evidence="11">
    <location>
        <begin position="237"/>
        <end position="571"/>
    </location>
</feature>
<organism evidence="12 13">
    <name type="scientific">Saprolegnia diclina (strain VS20)</name>
    <dbReference type="NCBI Taxonomy" id="1156394"/>
    <lineage>
        <taxon>Eukaryota</taxon>
        <taxon>Sar</taxon>
        <taxon>Stramenopiles</taxon>
        <taxon>Oomycota</taxon>
        <taxon>Saprolegniomycetes</taxon>
        <taxon>Saprolegniales</taxon>
        <taxon>Saprolegniaceae</taxon>
        <taxon>Saprolegnia</taxon>
    </lineage>
</organism>
<accession>T0RSA9</accession>
<dbReference type="EMBL" id="JH767161">
    <property type="protein sequence ID" value="EQC32982.1"/>
    <property type="molecule type" value="Genomic_DNA"/>
</dbReference>
<keyword evidence="10" id="KW-0472">Membrane</keyword>
<dbReference type="GO" id="GO:0006511">
    <property type="term" value="P:ubiquitin-dependent protein catabolic process"/>
    <property type="evidence" value="ECO:0007669"/>
    <property type="project" value="TreeGrafter"/>
</dbReference>
<reference evidence="12 13" key="1">
    <citation type="submission" date="2012-04" db="EMBL/GenBank/DDBJ databases">
        <title>The Genome Sequence of Saprolegnia declina VS20.</title>
        <authorList>
            <consortium name="The Broad Institute Genome Sequencing Platform"/>
            <person name="Russ C."/>
            <person name="Nusbaum C."/>
            <person name="Tyler B."/>
            <person name="van West P."/>
            <person name="Dieguez-Uribeondo J."/>
            <person name="de Bruijn I."/>
            <person name="Tripathy S."/>
            <person name="Jiang R."/>
            <person name="Young S.K."/>
            <person name="Zeng Q."/>
            <person name="Gargeya S."/>
            <person name="Fitzgerald M."/>
            <person name="Haas B."/>
            <person name="Abouelleil A."/>
            <person name="Alvarado L."/>
            <person name="Arachchi H.M."/>
            <person name="Berlin A."/>
            <person name="Chapman S.B."/>
            <person name="Goldberg J."/>
            <person name="Griggs A."/>
            <person name="Gujja S."/>
            <person name="Hansen M."/>
            <person name="Howarth C."/>
            <person name="Imamovic A."/>
            <person name="Larimer J."/>
            <person name="McCowen C."/>
            <person name="Montmayeur A."/>
            <person name="Murphy C."/>
            <person name="Neiman D."/>
            <person name="Pearson M."/>
            <person name="Priest M."/>
            <person name="Roberts A."/>
            <person name="Saif S."/>
            <person name="Shea T."/>
            <person name="Sisk P."/>
            <person name="Sykes S."/>
            <person name="Wortman J."/>
            <person name="Nusbaum C."/>
            <person name="Birren B."/>
        </authorList>
    </citation>
    <scope>NUCLEOTIDE SEQUENCE [LARGE SCALE GENOMIC DNA]</scope>
    <source>
        <strain evidence="12 13">VS20</strain>
    </source>
</reference>
<evidence type="ECO:0000256" key="7">
    <source>
        <dbReference type="ARBA" id="ARBA00022786"/>
    </source>
</evidence>
<dbReference type="InterPro" id="IPR035983">
    <property type="entry name" value="Hect_E3_ubiquitin_ligase"/>
</dbReference>
<dbReference type="STRING" id="1156394.T0RSA9"/>
<dbReference type="CDD" id="cd00078">
    <property type="entry name" value="HECTc"/>
    <property type="match status" value="1"/>
</dbReference>
<comment type="pathway">
    <text evidence="2">Protein modification; protein ubiquitination.</text>
</comment>
<keyword evidence="4" id="KW-0808">Transferase</keyword>
<dbReference type="PROSITE" id="PS50237">
    <property type="entry name" value="HECT"/>
    <property type="match status" value="1"/>
</dbReference>
<dbReference type="eggNOG" id="KOG0940">
    <property type="taxonomic scope" value="Eukaryota"/>
</dbReference>
<feature type="active site" description="Glycyl thioester intermediate" evidence="9">
    <location>
        <position position="538"/>
    </location>
</feature>
<dbReference type="GO" id="GO:0005737">
    <property type="term" value="C:cytoplasm"/>
    <property type="evidence" value="ECO:0007669"/>
    <property type="project" value="TreeGrafter"/>
</dbReference>
<dbReference type="SMART" id="SM00119">
    <property type="entry name" value="HECTc"/>
    <property type="match status" value="1"/>
</dbReference>
<name>T0RSA9_SAPDV</name>
<keyword evidence="6" id="KW-0863">Zinc-finger</keyword>
<evidence type="ECO:0000256" key="5">
    <source>
        <dbReference type="ARBA" id="ARBA00022723"/>
    </source>
</evidence>
<proteinExistence type="predicted"/>
<evidence type="ECO:0000259" key="11">
    <source>
        <dbReference type="PROSITE" id="PS50237"/>
    </source>
</evidence>
<dbReference type="VEuPathDB" id="FungiDB:SDRG_09506"/>
<dbReference type="InterPro" id="IPR036443">
    <property type="entry name" value="Znf_RanBP2_sf"/>
</dbReference>
<comment type="catalytic activity">
    <reaction evidence="1">
        <text>S-ubiquitinyl-[E2 ubiquitin-conjugating enzyme]-L-cysteine + [acceptor protein]-L-lysine = [E2 ubiquitin-conjugating enzyme]-L-cysteine + N(6)-ubiquitinyl-[acceptor protein]-L-lysine.</text>
        <dbReference type="EC" id="2.3.2.26"/>
    </reaction>
</comment>
<dbReference type="Proteomes" id="UP000030762">
    <property type="component" value="Unassembled WGS sequence"/>
</dbReference>
<evidence type="ECO:0000313" key="12">
    <source>
        <dbReference type="EMBL" id="EQC32982.1"/>
    </source>
</evidence>